<accession>K3WRV0</accession>
<feature type="compositionally biased region" description="Polar residues" evidence="1">
    <location>
        <begin position="36"/>
        <end position="52"/>
    </location>
</feature>
<dbReference type="Proteomes" id="UP000019132">
    <property type="component" value="Unassembled WGS sequence"/>
</dbReference>
<feature type="region of interest" description="Disordered" evidence="1">
    <location>
        <begin position="153"/>
        <end position="203"/>
    </location>
</feature>
<proteinExistence type="predicted"/>
<protein>
    <submittedName>
        <fullName evidence="2">Uncharacterized protein</fullName>
    </submittedName>
</protein>
<reference evidence="3" key="2">
    <citation type="submission" date="2010-04" db="EMBL/GenBank/DDBJ databases">
        <authorList>
            <person name="Buell R."/>
            <person name="Hamilton J."/>
            <person name="Hostetler J."/>
        </authorList>
    </citation>
    <scope>NUCLEOTIDE SEQUENCE [LARGE SCALE GENOMIC DNA]</scope>
    <source>
        <strain evidence="3">DAOM:BR144</strain>
    </source>
</reference>
<dbReference type="HOGENOM" id="CLU_1351288_0_0_1"/>
<feature type="region of interest" description="Disordered" evidence="1">
    <location>
        <begin position="1"/>
        <end position="54"/>
    </location>
</feature>
<evidence type="ECO:0000313" key="3">
    <source>
        <dbReference type="Proteomes" id="UP000019132"/>
    </source>
</evidence>
<name>K3WRV0_GLOUD</name>
<dbReference type="VEuPathDB" id="FungiDB:PYU1_G007678"/>
<feature type="compositionally biased region" description="Polar residues" evidence="1">
    <location>
        <begin position="10"/>
        <end position="21"/>
    </location>
</feature>
<reference evidence="3" key="1">
    <citation type="journal article" date="2010" name="Genome Biol.">
        <title>Genome sequence of the necrotrophic plant pathogen Pythium ultimum reveals original pathogenicity mechanisms and effector repertoire.</title>
        <authorList>
            <person name="Levesque C.A."/>
            <person name="Brouwer H."/>
            <person name="Cano L."/>
            <person name="Hamilton J.P."/>
            <person name="Holt C."/>
            <person name="Huitema E."/>
            <person name="Raffaele S."/>
            <person name="Robideau G.P."/>
            <person name="Thines M."/>
            <person name="Win J."/>
            <person name="Zerillo M.M."/>
            <person name="Beakes G.W."/>
            <person name="Boore J.L."/>
            <person name="Busam D."/>
            <person name="Dumas B."/>
            <person name="Ferriera S."/>
            <person name="Fuerstenberg S.I."/>
            <person name="Gachon C.M."/>
            <person name="Gaulin E."/>
            <person name="Govers F."/>
            <person name="Grenville-Briggs L."/>
            <person name="Horner N."/>
            <person name="Hostetler J."/>
            <person name="Jiang R.H."/>
            <person name="Johnson J."/>
            <person name="Krajaejun T."/>
            <person name="Lin H."/>
            <person name="Meijer H.J."/>
            <person name="Moore B."/>
            <person name="Morris P."/>
            <person name="Phuntmart V."/>
            <person name="Puiu D."/>
            <person name="Shetty J."/>
            <person name="Stajich J.E."/>
            <person name="Tripathy S."/>
            <person name="Wawra S."/>
            <person name="van West P."/>
            <person name="Whitty B.R."/>
            <person name="Coutinho P.M."/>
            <person name="Henrissat B."/>
            <person name="Martin F."/>
            <person name="Thomas P.D."/>
            <person name="Tyler B.M."/>
            <person name="De Vries R.P."/>
            <person name="Kamoun S."/>
            <person name="Yandell M."/>
            <person name="Tisserat N."/>
            <person name="Buell C.R."/>
        </authorList>
    </citation>
    <scope>NUCLEOTIDE SEQUENCE</scope>
    <source>
        <strain evidence="3">DAOM:BR144</strain>
    </source>
</reference>
<evidence type="ECO:0000313" key="2">
    <source>
        <dbReference type="EnsemblProtists" id="PYU1_T007694"/>
    </source>
</evidence>
<sequence length="203" mass="22776">MPTEVPTTHRYPSTATASPQSSNPPPRFAPSPHAASHSTRQSHPSQQPTRQQHPLLVKRVYALEEYARIFATRKKGQTKCTSDELPTPIPVPLRAGETFRDYEHQFVAWLQSRKMSLYDACRDLNHERSLRMNFANIRVKHVNVTTAAAQDGSANGVLRIPPHSSRHSPQLAHLPSGKRRNSVDSDDEDGQPRKRPVNSAIII</sequence>
<reference evidence="2" key="3">
    <citation type="submission" date="2015-02" db="UniProtKB">
        <authorList>
            <consortium name="EnsemblProtists"/>
        </authorList>
    </citation>
    <scope>IDENTIFICATION</scope>
    <source>
        <strain evidence="2">DAOM BR144</strain>
    </source>
</reference>
<dbReference type="InParanoid" id="K3WRV0"/>
<evidence type="ECO:0000256" key="1">
    <source>
        <dbReference type="SAM" id="MobiDB-lite"/>
    </source>
</evidence>
<dbReference type="EMBL" id="GL376585">
    <property type="status" value="NOT_ANNOTATED_CDS"/>
    <property type="molecule type" value="Genomic_DNA"/>
</dbReference>
<keyword evidence="3" id="KW-1185">Reference proteome</keyword>
<dbReference type="AlphaFoldDB" id="K3WRV0"/>
<dbReference type="EnsemblProtists" id="PYU1_T007694">
    <property type="protein sequence ID" value="PYU1_T007694"/>
    <property type="gene ID" value="PYU1_G007678"/>
</dbReference>
<organism evidence="2 3">
    <name type="scientific">Globisporangium ultimum (strain ATCC 200006 / CBS 805.95 / DAOM BR144)</name>
    <name type="common">Pythium ultimum</name>
    <dbReference type="NCBI Taxonomy" id="431595"/>
    <lineage>
        <taxon>Eukaryota</taxon>
        <taxon>Sar</taxon>
        <taxon>Stramenopiles</taxon>
        <taxon>Oomycota</taxon>
        <taxon>Peronosporomycetes</taxon>
        <taxon>Pythiales</taxon>
        <taxon>Pythiaceae</taxon>
        <taxon>Globisporangium</taxon>
    </lineage>
</organism>